<evidence type="ECO:0000256" key="5">
    <source>
        <dbReference type="ARBA" id="ARBA00022989"/>
    </source>
</evidence>
<evidence type="ECO:0000256" key="7">
    <source>
        <dbReference type="RuleBase" id="RU363032"/>
    </source>
</evidence>
<feature type="domain" description="ABC transmembrane type-1" evidence="8">
    <location>
        <begin position="73"/>
        <end position="265"/>
    </location>
</feature>
<comment type="similarity">
    <text evidence="7">Belongs to the binding-protein-dependent transport system permease family.</text>
</comment>
<comment type="caution">
    <text evidence="9">The sequence shown here is derived from an EMBL/GenBank/DDBJ whole genome shotgun (WGS) entry which is preliminary data.</text>
</comment>
<dbReference type="InterPro" id="IPR035906">
    <property type="entry name" value="MetI-like_sf"/>
</dbReference>
<gene>
    <name evidence="9" type="ORF">ADL12_23380</name>
</gene>
<feature type="transmembrane region" description="Helical" evidence="7">
    <location>
        <begin position="71"/>
        <end position="98"/>
    </location>
</feature>
<feature type="transmembrane region" description="Helical" evidence="7">
    <location>
        <begin position="144"/>
        <end position="164"/>
    </location>
</feature>
<reference evidence="10" key="1">
    <citation type="submission" date="2015-10" db="EMBL/GenBank/DDBJ databases">
        <authorList>
            <person name="Ju K.-S."/>
            <person name="Doroghazi J.R."/>
            <person name="Metcalf W.W."/>
        </authorList>
    </citation>
    <scope>NUCLEOTIDE SEQUENCE [LARGE SCALE GENOMIC DNA]</scope>
    <source>
        <strain evidence="10">NRRL 3151</strain>
    </source>
</reference>
<dbReference type="SUPFAM" id="SSF161098">
    <property type="entry name" value="MetI-like"/>
    <property type="match status" value="1"/>
</dbReference>
<dbReference type="AlphaFoldDB" id="A0A101JS50"/>
<evidence type="ECO:0000259" key="8">
    <source>
        <dbReference type="PROSITE" id="PS50928"/>
    </source>
</evidence>
<evidence type="ECO:0000313" key="10">
    <source>
        <dbReference type="Proteomes" id="UP000053923"/>
    </source>
</evidence>
<feature type="transmembrane region" description="Helical" evidence="7">
    <location>
        <begin position="12"/>
        <end position="35"/>
    </location>
</feature>
<sequence>MRTSPRLAGTARVAFVSLLSLFMLAPMYILVINAFKDQQAILTSPFTIDLGSATTKYLADAWSNPDFSVPYGYAVTLLLVAAVNALSIGVCTSAAYVLARTPTRVFRLVLMFFVAGMFVPTQVILIPVIFVLRGLGLMGTLPGLILFLTATTIPFTLFVFVGFIRMLPRALDEAAAIDGAGAQYTLWRIIFPLMRPIVATVFILNALSVWNDFASPQVILGPGSDVYTVTTGVYAAVGAYSADYTKVFPTLLLAVIPILVLFVVLQRHVMSGLAAGSVKG</sequence>
<keyword evidence="4 7" id="KW-0812">Transmembrane</keyword>
<keyword evidence="10" id="KW-1185">Reference proteome</keyword>
<accession>A0A101JS50</accession>
<evidence type="ECO:0000256" key="6">
    <source>
        <dbReference type="ARBA" id="ARBA00023136"/>
    </source>
</evidence>
<dbReference type="GO" id="GO:0005886">
    <property type="term" value="C:plasma membrane"/>
    <property type="evidence" value="ECO:0007669"/>
    <property type="project" value="UniProtKB-SubCell"/>
</dbReference>
<dbReference type="PANTHER" id="PTHR43744:SF12">
    <property type="entry name" value="ABC TRANSPORTER PERMEASE PROTEIN MG189-RELATED"/>
    <property type="match status" value="1"/>
</dbReference>
<keyword evidence="3" id="KW-1003">Cell membrane</keyword>
<organism evidence="9 10">
    <name type="scientific">Streptomyces regalis</name>
    <dbReference type="NCBI Taxonomy" id="68262"/>
    <lineage>
        <taxon>Bacteria</taxon>
        <taxon>Bacillati</taxon>
        <taxon>Actinomycetota</taxon>
        <taxon>Actinomycetes</taxon>
        <taxon>Kitasatosporales</taxon>
        <taxon>Streptomycetaceae</taxon>
        <taxon>Streptomyces</taxon>
    </lineage>
</organism>
<evidence type="ECO:0000256" key="1">
    <source>
        <dbReference type="ARBA" id="ARBA00004651"/>
    </source>
</evidence>
<dbReference type="Proteomes" id="UP000053923">
    <property type="component" value="Unassembled WGS sequence"/>
</dbReference>
<protein>
    <submittedName>
        <fullName evidence="9">Transporter</fullName>
    </submittedName>
</protein>
<dbReference type="PROSITE" id="PS50928">
    <property type="entry name" value="ABC_TM1"/>
    <property type="match status" value="1"/>
</dbReference>
<feature type="transmembrane region" description="Helical" evidence="7">
    <location>
        <begin position="110"/>
        <end position="132"/>
    </location>
</feature>
<feature type="transmembrane region" description="Helical" evidence="7">
    <location>
        <begin position="247"/>
        <end position="265"/>
    </location>
</feature>
<evidence type="ECO:0000256" key="3">
    <source>
        <dbReference type="ARBA" id="ARBA00022475"/>
    </source>
</evidence>
<dbReference type="EMBL" id="LLZG01000231">
    <property type="protein sequence ID" value="KUL32143.1"/>
    <property type="molecule type" value="Genomic_DNA"/>
</dbReference>
<keyword evidence="6 7" id="KW-0472">Membrane</keyword>
<evidence type="ECO:0000313" key="9">
    <source>
        <dbReference type="EMBL" id="KUL32143.1"/>
    </source>
</evidence>
<dbReference type="PANTHER" id="PTHR43744">
    <property type="entry name" value="ABC TRANSPORTER PERMEASE PROTEIN MG189-RELATED-RELATED"/>
    <property type="match status" value="1"/>
</dbReference>
<dbReference type="CDD" id="cd06261">
    <property type="entry name" value="TM_PBP2"/>
    <property type="match status" value="1"/>
</dbReference>
<evidence type="ECO:0000256" key="2">
    <source>
        <dbReference type="ARBA" id="ARBA00022448"/>
    </source>
</evidence>
<dbReference type="OrthoDB" id="9794684at2"/>
<dbReference type="Gene3D" id="1.10.3720.10">
    <property type="entry name" value="MetI-like"/>
    <property type="match status" value="1"/>
</dbReference>
<feature type="transmembrane region" description="Helical" evidence="7">
    <location>
        <begin position="185"/>
        <end position="207"/>
    </location>
</feature>
<proteinExistence type="inferred from homology"/>
<dbReference type="InterPro" id="IPR000515">
    <property type="entry name" value="MetI-like"/>
</dbReference>
<comment type="subcellular location">
    <subcellularLocation>
        <location evidence="1 7">Cell membrane</location>
        <topology evidence="1 7">Multi-pass membrane protein</topology>
    </subcellularLocation>
</comment>
<dbReference type="RefSeq" id="WP_062704772.1">
    <property type="nucleotide sequence ID" value="NZ_LLZG01000231.1"/>
</dbReference>
<dbReference type="Pfam" id="PF00528">
    <property type="entry name" value="BPD_transp_1"/>
    <property type="match status" value="1"/>
</dbReference>
<name>A0A101JS50_9ACTN</name>
<keyword evidence="2 7" id="KW-0813">Transport</keyword>
<keyword evidence="5 7" id="KW-1133">Transmembrane helix</keyword>
<dbReference type="GO" id="GO:0055085">
    <property type="term" value="P:transmembrane transport"/>
    <property type="evidence" value="ECO:0007669"/>
    <property type="project" value="InterPro"/>
</dbReference>
<evidence type="ECO:0000256" key="4">
    <source>
        <dbReference type="ARBA" id="ARBA00022692"/>
    </source>
</evidence>